<dbReference type="AlphaFoldDB" id="A0A1R2C2Y0"/>
<keyword evidence="6" id="KW-0460">Magnesium</keyword>
<dbReference type="InterPro" id="IPR036412">
    <property type="entry name" value="HAD-like_sf"/>
</dbReference>
<name>A0A1R2C2Y0_9CILI</name>
<dbReference type="InterPro" id="IPR006068">
    <property type="entry name" value="ATPase_P-typ_cation-transptr_C"/>
</dbReference>
<evidence type="ECO:0000256" key="3">
    <source>
        <dbReference type="ARBA" id="ARBA00022723"/>
    </source>
</evidence>
<feature type="transmembrane region" description="Helical" evidence="9">
    <location>
        <begin position="845"/>
        <end position="864"/>
    </location>
</feature>
<dbReference type="PRINTS" id="PR00119">
    <property type="entry name" value="CATATPASE"/>
</dbReference>
<dbReference type="InterPro" id="IPR023299">
    <property type="entry name" value="ATPase_P-typ_cyto_dom_N"/>
</dbReference>
<proteinExistence type="predicted"/>
<evidence type="ECO:0000256" key="9">
    <source>
        <dbReference type="SAM" id="Phobius"/>
    </source>
</evidence>
<keyword evidence="3" id="KW-0479">Metal-binding</keyword>
<accession>A0A1R2C2Y0</accession>
<dbReference type="Gene3D" id="1.20.1110.10">
    <property type="entry name" value="Calcium-transporting ATPase, transmembrane domain"/>
    <property type="match status" value="1"/>
</dbReference>
<gene>
    <name evidence="13" type="ORF">SteCoe_15729</name>
</gene>
<dbReference type="OrthoDB" id="3352408at2759"/>
<feature type="transmembrane region" description="Helical" evidence="9">
    <location>
        <begin position="99"/>
        <end position="121"/>
    </location>
</feature>
<feature type="domain" description="Cation-transporting P-type ATPase N-terminal" evidence="12">
    <location>
        <begin position="50"/>
        <end position="114"/>
    </location>
</feature>
<dbReference type="InterPro" id="IPR059000">
    <property type="entry name" value="ATPase_P-type_domA"/>
</dbReference>
<dbReference type="PANTHER" id="PTHR24093">
    <property type="entry name" value="CATION TRANSPORTING ATPASE"/>
    <property type="match status" value="1"/>
</dbReference>
<dbReference type="Gene3D" id="2.70.150.10">
    <property type="entry name" value="Calcium-transporting ATPase, cytoplasmic transduction domain A"/>
    <property type="match status" value="1"/>
</dbReference>
<reference evidence="13 14" key="1">
    <citation type="submission" date="2016-11" db="EMBL/GenBank/DDBJ databases">
        <title>The macronuclear genome of Stentor coeruleus: a giant cell with tiny introns.</title>
        <authorList>
            <person name="Slabodnick M."/>
            <person name="Ruby J.G."/>
            <person name="Reiff S.B."/>
            <person name="Swart E.C."/>
            <person name="Gosai S."/>
            <person name="Prabakaran S."/>
            <person name="Witkowska E."/>
            <person name="Larue G.E."/>
            <person name="Fisher S."/>
            <person name="Freeman R.M."/>
            <person name="Gunawardena J."/>
            <person name="Chu W."/>
            <person name="Stover N.A."/>
            <person name="Gregory B.D."/>
            <person name="Nowacki M."/>
            <person name="Derisi J."/>
            <person name="Roy S.W."/>
            <person name="Marshall W.F."/>
            <person name="Sood P."/>
        </authorList>
    </citation>
    <scope>NUCLEOTIDE SEQUENCE [LARGE SCALE GENOMIC DNA]</scope>
    <source>
        <strain evidence="13">WM001</strain>
    </source>
</reference>
<protein>
    <recommendedName>
        <fullName evidence="15">Cation-transporting P-type ATPase N-terminal domain-containing protein</fullName>
    </recommendedName>
</protein>
<dbReference type="SUPFAM" id="SSF81660">
    <property type="entry name" value="Metal cation-transporting ATPase, ATP-binding domain N"/>
    <property type="match status" value="1"/>
</dbReference>
<dbReference type="PANTHER" id="PTHR24093:SF369">
    <property type="entry name" value="CALCIUM-TRANSPORTING ATPASE"/>
    <property type="match status" value="1"/>
</dbReference>
<dbReference type="SUPFAM" id="SSF56784">
    <property type="entry name" value="HAD-like"/>
    <property type="match status" value="1"/>
</dbReference>
<comment type="caution">
    <text evidence="13">The sequence shown here is derived from an EMBL/GenBank/DDBJ whole genome shotgun (WGS) entry which is preliminary data.</text>
</comment>
<evidence type="ECO:0000313" key="14">
    <source>
        <dbReference type="Proteomes" id="UP000187209"/>
    </source>
</evidence>
<dbReference type="SUPFAM" id="SSF81665">
    <property type="entry name" value="Calcium ATPase, transmembrane domain M"/>
    <property type="match status" value="1"/>
</dbReference>
<keyword evidence="7 9" id="KW-1133">Transmembrane helix</keyword>
<evidence type="ECO:0000313" key="13">
    <source>
        <dbReference type="EMBL" id="OMJ83392.1"/>
    </source>
</evidence>
<dbReference type="PRINTS" id="PR00121">
    <property type="entry name" value="NAKATPASE"/>
</dbReference>
<evidence type="ECO:0000256" key="5">
    <source>
        <dbReference type="ARBA" id="ARBA00022840"/>
    </source>
</evidence>
<feature type="transmembrane region" description="Helical" evidence="9">
    <location>
        <begin position="792"/>
        <end position="812"/>
    </location>
</feature>
<keyword evidence="5" id="KW-0067">ATP-binding</keyword>
<dbReference type="Proteomes" id="UP000187209">
    <property type="component" value="Unassembled WGS sequence"/>
</dbReference>
<dbReference type="GO" id="GO:0016887">
    <property type="term" value="F:ATP hydrolysis activity"/>
    <property type="evidence" value="ECO:0007669"/>
    <property type="project" value="InterPro"/>
</dbReference>
<dbReference type="Gene3D" id="3.40.50.1000">
    <property type="entry name" value="HAD superfamily/HAD-like"/>
    <property type="match status" value="1"/>
</dbReference>
<dbReference type="EMBL" id="MPUH01000306">
    <property type="protein sequence ID" value="OMJ83392.1"/>
    <property type="molecule type" value="Genomic_DNA"/>
</dbReference>
<dbReference type="Pfam" id="PF13246">
    <property type="entry name" value="Cation_ATPase"/>
    <property type="match status" value="1"/>
</dbReference>
<feature type="transmembrane region" description="Helical" evidence="9">
    <location>
        <begin position="127"/>
        <end position="147"/>
    </location>
</feature>
<dbReference type="InterPro" id="IPR008250">
    <property type="entry name" value="ATPase_P-typ_transduc_dom_A_sf"/>
</dbReference>
<dbReference type="InterPro" id="IPR023214">
    <property type="entry name" value="HAD_sf"/>
</dbReference>
<dbReference type="GO" id="GO:0012505">
    <property type="term" value="C:endomembrane system"/>
    <property type="evidence" value="ECO:0007669"/>
    <property type="project" value="UniProtKB-SubCell"/>
</dbReference>
<dbReference type="Pfam" id="PF00122">
    <property type="entry name" value="E1-E2_ATPase"/>
    <property type="match status" value="1"/>
</dbReference>
<evidence type="ECO:0000256" key="2">
    <source>
        <dbReference type="ARBA" id="ARBA00022692"/>
    </source>
</evidence>
<feature type="transmembrane region" description="Helical" evidence="9">
    <location>
        <begin position="939"/>
        <end position="957"/>
    </location>
</feature>
<dbReference type="InterPro" id="IPR001757">
    <property type="entry name" value="P_typ_ATPase"/>
</dbReference>
<feature type="transmembrane region" description="Helical" evidence="9">
    <location>
        <begin position="969"/>
        <end position="990"/>
    </location>
</feature>
<feature type="domain" description="Cation-transporting P-type ATPase C-terminal" evidence="11">
    <location>
        <begin position="789"/>
        <end position="988"/>
    </location>
</feature>
<dbReference type="GO" id="GO:0005886">
    <property type="term" value="C:plasma membrane"/>
    <property type="evidence" value="ECO:0007669"/>
    <property type="project" value="TreeGrafter"/>
</dbReference>
<dbReference type="Pfam" id="PF00689">
    <property type="entry name" value="Cation_ATPase_C"/>
    <property type="match status" value="1"/>
</dbReference>
<evidence type="ECO:0000256" key="1">
    <source>
        <dbReference type="ARBA" id="ARBA00004127"/>
    </source>
</evidence>
<keyword evidence="2 9" id="KW-0812">Transmembrane</keyword>
<feature type="transmembrane region" description="Helical" evidence="9">
    <location>
        <begin position="327"/>
        <end position="353"/>
    </location>
</feature>
<evidence type="ECO:0000256" key="8">
    <source>
        <dbReference type="ARBA" id="ARBA00023136"/>
    </source>
</evidence>
<dbReference type="Pfam" id="PF00690">
    <property type="entry name" value="Cation_ATPase_N"/>
    <property type="match status" value="1"/>
</dbReference>
<evidence type="ECO:0000256" key="7">
    <source>
        <dbReference type="ARBA" id="ARBA00022989"/>
    </source>
</evidence>
<dbReference type="GO" id="GO:0005524">
    <property type="term" value="F:ATP binding"/>
    <property type="evidence" value="ECO:0007669"/>
    <property type="project" value="UniProtKB-KW"/>
</dbReference>
<feature type="domain" description="P-type ATPase A" evidence="10">
    <location>
        <begin position="165"/>
        <end position="265"/>
    </location>
</feature>
<evidence type="ECO:0000259" key="11">
    <source>
        <dbReference type="Pfam" id="PF00689"/>
    </source>
</evidence>
<keyword evidence="14" id="KW-1185">Reference proteome</keyword>
<feature type="transmembrane region" description="Helical" evidence="9">
    <location>
        <begin position="286"/>
        <end position="307"/>
    </location>
</feature>
<sequence>MNDLSSKVFSDEKDLKPDSFIVKACELSDLFNVDNIHNGISLNQIKKKYDGVSALLSTLKTDAEKGISSSSIEIRKACFGNNNFKTLETRIFKEFVKECFGDITLVILIAFVILYLAFGIIKDPKNGWYEGVGILTIIFIIILATSIKNYLEYQKLKDFNNFSQTRKVTVIRDGKEISISSFDLVVGDIIKIKKTCALLVDALIISSEDLFTDEFDVCGEIEPNKKDAENFPFLLSGSKISGGKAVAVVLAVGTNSLLSRNIENIELSESEETQLNHKIENTVLPIAKLSLIIVIFTFLMLFGYQIYDIIKNGRKYDNLQGITKCFMISIACLITSIPETLPLILASSLAFSIDKMKNNNIKVKRLNTLENLSQVTTICTDKTEFLTKTDMKVVSMCIGKDNIFNNTDKNDIDQEVINYLGWHFCHNTTSDYELTDNEDFPTSSRIELSLLKLAKEWGFDYKNIRNKEKIIFQIPFNPNHKKMYTIVEESGTIYIFIKGASEYILDMCSKYVSKGGHTHELDAEEKVLIKTEVISKFAIETYRTLGFAYKKVNKRNTSKFFNTDGTPNIQALERKMILLGIFGIQDQIKPEISDTIKCCQNAGITIRIVTGEHPETAIAIAKQCNIIDKNYTCNNDDIVLTGEQFRNRVGKILSFRLLNEKKNVVQNFEVFKEIAIKLKVLARCTPEDKLLFVTGLNQLKEIVAVTGLDNSDISAFDEATVRLSTNYSNQITQSNSDIIISNGFDSITKSVLWSRNVYDFIGKIIQFHLTAVIVFLIINFVGVIFLKVSPITTIQMLWFSLILDILAPLALIDEFPKKCLLKSKPVNINDSLITQDIQKNIFGQVIYQLFWLFYILITIDKFIYDYNINSFNQKCHSEINNEDHVIEIENQICSQLPQVYKFTILFNAFIMMQIFNEISCREIISTEFNVFNNLSKKQIFIVLLEISFQICVVQFGGQLFQFSPLSIQQHFFCLCIGAGSLVFGIAFRLVPSSAIWFLNTKIEAGSKME</sequence>
<dbReference type="InterPro" id="IPR004014">
    <property type="entry name" value="ATPase_P-typ_cation-transptr_N"/>
</dbReference>
<evidence type="ECO:0000259" key="10">
    <source>
        <dbReference type="Pfam" id="PF00122"/>
    </source>
</evidence>
<feature type="transmembrane region" description="Helical" evidence="9">
    <location>
        <begin position="764"/>
        <end position="786"/>
    </location>
</feature>
<comment type="subcellular location">
    <subcellularLocation>
        <location evidence="1">Endomembrane system</location>
        <topology evidence="1">Multi-pass membrane protein</topology>
    </subcellularLocation>
</comment>
<evidence type="ECO:0000256" key="4">
    <source>
        <dbReference type="ARBA" id="ARBA00022741"/>
    </source>
</evidence>
<dbReference type="GO" id="GO:0046872">
    <property type="term" value="F:metal ion binding"/>
    <property type="evidence" value="ECO:0007669"/>
    <property type="project" value="UniProtKB-KW"/>
</dbReference>
<organism evidence="13 14">
    <name type="scientific">Stentor coeruleus</name>
    <dbReference type="NCBI Taxonomy" id="5963"/>
    <lineage>
        <taxon>Eukaryota</taxon>
        <taxon>Sar</taxon>
        <taxon>Alveolata</taxon>
        <taxon>Ciliophora</taxon>
        <taxon>Postciliodesmatophora</taxon>
        <taxon>Heterotrichea</taxon>
        <taxon>Heterotrichida</taxon>
        <taxon>Stentoridae</taxon>
        <taxon>Stentor</taxon>
    </lineage>
</organism>
<evidence type="ECO:0008006" key="15">
    <source>
        <dbReference type="Google" id="ProtNLM"/>
    </source>
</evidence>
<dbReference type="InterPro" id="IPR023298">
    <property type="entry name" value="ATPase_P-typ_TM_dom_sf"/>
</dbReference>
<dbReference type="Gene3D" id="3.40.1110.10">
    <property type="entry name" value="Calcium-transporting ATPase, cytoplasmic domain N"/>
    <property type="match status" value="1"/>
</dbReference>
<evidence type="ECO:0000256" key="6">
    <source>
        <dbReference type="ARBA" id="ARBA00022842"/>
    </source>
</evidence>
<keyword evidence="8 9" id="KW-0472">Membrane</keyword>
<evidence type="ECO:0000259" key="12">
    <source>
        <dbReference type="Pfam" id="PF00690"/>
    </source>
</evidence>
<dbReference type="GO" id="GO:0005388">
    <property type="term" value="F:P-type calcium transporter activity"/>
    <property type="evidence" value="ECO:0007669"/>
    <property type="project" value="TreeGrafter"/>
</dbReference>
<dbReference type="SUPFAM" id="SSF81653">
    <property type="entry name" value="Calcium ATPase, transduction domain A"/>
    <property type="match status" value="1"/>
</dbReference>
<keyword evidence="4" id="KW-0547">Nucleotide-binding</keyword>
<dbReference type="NCBIfam" id="TIGR01494">
    <property type="entry name" value="ATPase_P-type"/>
    <property type="match status" value="1"/>
</dbReference>